<dbReference type="InterPro" id="IPR017452">
    <property type="entry name" value="GPCR_Rhodpsn_7TM"/>
</dbReference>
<evidence type="ECO:0000256" key="4">
    <source>
        <dbReference type="ARBA" id="ARBA00022692"/>
    </source>
</evidence>
<keyword evidence="7" id="KW-0472">Membrane</keyword>
<dbReference type="AlphaFoldDB" id="A0A7R8D6P5"/>
<keyword evidence="6 11" id="KW-0297">G-protein coupled receptor</keyword>
<evidence type="ECO:0000256" key="7">
    <source>
        <dbReference type="ARBA" id="ARBA00023136"/>
    </source>
</evidence>
<keyword evidence="8" id="KW-1015">Disulfide bond</keyword>
<keyword evidence="3" id="KW-1003">Cell membrane</keyword>
<name>A0A7R8D6P5_LEPSM</name>
<dbReference type="PANTHER" id="PTHR24248:SF199">
    <property type="entry name" value="IP13425P-RELATED"/>
    <property type="match status" value="1"/>
</dbReference>
<dbReference type="GO" id="GO:0071880">
    <property type="term" value="P:adenylate cyclase-activating adrenergic receptor signaling pathway"/>
    <property type="evidence" value="ECO:0007669"/>
    <property type="project" value="TreeGrafter"/>
</dbReference>
<keyword evidence="5" id="KW-1133">Transmembrane helix</keyword>
<evidence type="ECO:0000256" key="8">
    <source>
        <dbReference type="ARBA" id="ARBA00023157"/>
    </source>
</evidence>
<evidence type="ECO:0000256" key="5">
    <source>
        <dbReference type="ARBA" id="ARBA00022989"/>
    </source>
</evidence>
<evidence type="ECO:0000313" key="14">
    <source>
        <dbReference type="Proteomes" id="UP000675881"/>
    </source>
</evidence>
<evidence type="ECO:0000256" key="6">
    <source>
        <dbReference type="ARBA" id="ARBA00023040"/>
    </source>
</evidence>
<evidence type="ECO:0000256" key="2">
    <source>
        <dbReference type="ARBA" id="ARBA00010663"/>
    </source>
</evidence>
<dbReference type="GO" id="GO:0005886">
    <property type="term" value="C:plasma membrane"/>
    <property type="evidence" value="ECO:0007669"/>
    <property type="project" value="UniProtKB-SubCell"/>
</dbReference>
<dbReference type="OrthoDB" id="5951059at2759"/>
<organism evidence="13 14">
    <name type="scientific">Lepeophtheirus salmonis</name>
    <name type="common">Salmon louse</name>
    <name type="synonym">Caligus salmonis</name>
    <dbReference type="NCBI Taxonomy" id="72036"/>
    <lineage>
        <taxon>Eukaryota</taxon>
        <taxon>Metazoa</taxon>
        <taxon>Ecdysozoa</taxon>
        <taxon>Arthropoda</taxon>
        <taxon>Crustacea</taxon>
        <taxon>Multicrustacea</taxon>
        <taxon>Hexanauplia</taxon>
        <taxon>Copepoda</taxon>
        <taxon>Siphonostomatoida</taxon>
        <taxon>Caligidae</taxon>
        <taxon>Lepeophtheirus</taxon>
    </lineage>
</organism>
<dbReference type="GO" id="GO:0043410">
    <property type="term" value="P:positive regulation of MAPK cascade"/>
    <property type="evidence" value="ECO:0007669"/>
    <property type="project" value="TreeGrafter"/>
</dbReference>
<dbReference type="PRINTS" id="PR00237">
    <property type="entry name" value="GPCRRHODOPSN"/>
</dbReference>
<protein>
    <submittedName>
        <fullName evidence="13">HTR7</fullName>
    </submittedName>
</protein>
<keyword evidence="4 11" id="KW-0812">Transmembrane</keyword>
<keyword evidence="14" id="KW-1185">Reference proteome</keyword>
<keyword evidence="9 11" id="KW-0675">Receptor</keyword>
<dbReference type="GO" id="GO:0004993">
    <property type="term" value="F:G protein-coupled serotonin receptor activity"/>
    <property type="evidence" value="ECO:0007669"/>
    <property type="project" value="UniProtKB-ARBA"/>
</dbReference>
<keyword evidence="10 11" id="KW-0807">Transducer</keyword>
<reference evidence="13" key="1">
    <citation type="submission" date="2021-02" db="EMBL/GenBank/DDBJ databases">
        <authorList>
            <person name="Bekaert M."/>
        </authorList>
    </citation>
    <scope>NUCLEOTIDE SEQUENCE</scope>
    <source>
        <strain evidence="13">IoA-00</strain>
    </source>
</reference>
<dbReference type="PROSITE" id="PS50262">
    <property type="entry name" value="G_PROTEIN_RECEP_F1_2"/>
    <property type="match status" value="1"/>
</dbReference>
<dbReference type="Pfam" id="PF00001">
    <property type="entry name" value="7tm_1"/>
    <property type="match status" value="1"/>
</dbReference>
<dbReference type="Gene3D" id="1.20.1070.10">
    <property type="entry name" value="Rhodopsin 7-helix transmembrane proteins"/>
    <property type="match status" value="1"/>
</dbReference>
<gene>
    <name evidence="13" type="ORF">LSAA_14863</name>
</gene>
<evidence type="ECO:0000259" key="12">
    <source>
        <dbReference type="PROSITE" id="PS50262"/>
    </source>
</evidence>
<dbReference type="PROSITE" id="PS00237">
    <property type="entry name" value="G_PROTEIN_RECEP_F1_1"/>
    <property type="match status" value="1"/>
</dbReference>
<evidence type="ECO:0000256" key="3">
    <source>
        <dbReference type="ARBA" id="ARBA00022475"/>
    </source>
</evidence>
<evidence type="ECO:0000256" key="9">
    <source>
        <dbReference type="ARBA" id="ARBA00023170"/>
    </source>
</evidence>
<accession>A0A7R8D6P5</accession>
<comment type="similarity">
    <text evidence="2 11">Belongs to the G-protein coupled receptor 1 family.</text>
</comment>
<dbReference type="EMBL" id="HG994588">
    <property type="protein sequence ID" value="CAF3045786.1"/>
    <property type="molecule type" value="Genomic_DNA"/>
</dbReference>
<dbReference type="SUPFAM" id="SSF81321">
    <property type="entry name" value="Family A G protein-coupled receptor-like"/>
    <property type="match status" value="1"/>
</dbReference>
<evidence type="ECO:0000256" key="10">
    <source>
        <dbReference type="ARBA" id="ARBA00023224"/>
    </source>
</evidence>
<feature type="domain" description="G-protein coupled receptors family 1 profile" evidence="12">
    <location>
        <begin position="20"/>
        <end position="302"/>
    </location>
</feature>
<dbReference type="Proteomes" id="UP000675881">
    <property type="component" value="Chromosome 9"/>
</dbReference>
<comment type="subcellular location">
    <subcellularLocation>
        <location evidence="1">Cell membrane</location>
        <topology evidence="1">Multi-pass membrane protein</topology>
    </subcellularLocation>
</comment>
<evidence type="ECO:0000256" key="1">
    <source>
        <dbReference type="ARBA" id="ARBA00004651"/>
    </source>
</evidence>
<dbReference type="PANTHER" id="PTHR24248">
    <property type="entry name" value="ADRENERGIC RECEPTOR-RELATED G-PROTEIN COUPLED RECEPTOR"/>
    <property type="match status" value="1"/>
</dbReference>
<sequence>MLNTWVFILLVVSITFAALGNIAIILMILYRKTLRNPGNYLLLSLALSDCLVALFAMPPALLAYVWEDKWFGGNFFCSVWIFFDVLSCSSSILNLTMICVDRYQCIVYPLHYLPNRTTKFVLKYIYVAWLISFGLAVFPSIFGRNYDADKLSCRIGMGEKYQIFAVVLSFYLPLFCMMIMYFHIYRIAKQILKEDNAIPSCISTPSVSFLNSGINKSQGENQNTSPKIIKTNTVRIKPRIRWQDWKATITLGMIMLAFIICWLPFFTLTLWESISESMAPKPVGKVFLWLGYYNSLLNPIIYCLLNREFRMNTCVSCKK</sequence>
<evidence type="ECO:0000256" key="11">
    <source>
        <dbReference type="RuleBase" id="RU000688"/>
    </source>
</evidence>
<evidence type="ECO:0000313" key="13">
    <source>
        <dbReference type="EMBL" id="CAF3045786.1"/>
    </source>
</evidence>
<proteinExistence type="inferred from homology"/>
<dbReference type="InterPro" id="IPR000276">
    <property type="entry name" value="GPCR_Rhodpsn"/>
</dbReference>